<evidence type="ECO:0000256" key="4">
    <source>
        <dbReference type="ARBA" id="ARBA00042703"/>
    </source>
</evidence>
<keyword evidence="2" id="KW-0378">Hydrolase</keyword>
<dbReference type="Ensembl" id="ENSHCOT00000000373.1">
    <property type="protein sequence ID" value="ENSHCOP00000008401.1"/>
    <property type="gene ID" value="ENSHCOG00000010634.1"/>
</dbReference>
<comment type="catalytic activity">
    <reaction evidence="10">
        <text>1-octadecanoyl-2-(9Z-octadecenoyl)-sn-glycerol + H2O = 2-(9Z-octadecenoyl)-glycerol + octadecanoate + H(+)</text>
        <dbReference type="Rhea" id="RHEA:77103"/>
        <dbReference type="ChEBI" id="CHEBI:15377"/>
        <dbReference type="ChEBI" id="CHEBI:15378"/>
        <dbReference type="ChEBI" id="CHEBI:25629"/>
        <dbReference type="ChEBI" id="CHEBI:73990"/>
        <dbReference type="ChEBI" id="CHEBI:75468"/>
    </reaction>
</comment>
<evidence type="ECO:0000259" key="12">
    <source>
        <dbReference type="Pfam" id="PF00561"/>
    </source>
</evidence>
<evidence type="ECO:0000256" key="7">
    <source>
        <dbReference type="ARBA" id="ARBA00044064"/>
    </source>
</evidence>
<dbReference type="SUPFAM" id="SSF53474">
    <property type="entry name" value="alpha/beta-Hydrolases"/>
    <property type="match status" value="1"/>
</dbReference>
<dbReference type="Proteomes" id="UP000264820">
    <property type="component" value="Unplaced"/>
</dbReference>
<evidence type="ECO:0000313" key="14">
    <source>
        <dbReference type="Proteomes" id="UP000264820"/>
    </source>
</evidence>
<accession>A0A3Q2Y5Y5</accession>
<feature type="domain" description="AB hydrolase-1" evidence="12">
    <location>
        <begin position="2"/>
        <end position="66"/>
    </location>
</feature>
<comment type="similarity">
    <text evidence="1">Belongs to the AB hydrolase superfamily.</text>
</comment>
<dbReference type="STRING" id="109280.ENSHCOP00000008401"/>
<reference evidence="13" key="2">
    <citation type="submission" date="2025-09" db="UniProtKB">
        <authorList>
            <consortium name="Ensembl"/>
        </authorList>
    </citation>
    <scope>IDENTIFICATION</scope>
</reference>
<dbReference type="EC" id="3.1.1.116" evidence="3"/>
<dbReference type="AlphaFoldDB" id="A0A3Q2Y5Y5"/>
<protein>
    <recommendedName>
        <fullName evidence="7">sn-1-specific diacylglycerol lipase ABHD11</fullName>
        <ecNumber evidence="3">3.1.1.116</ecNumber>
    </recommendedName>
    <alternativeName>
        <fullName evidence="4">Alpha/beta hydrolase domain-containing protein 11</fullName>
    </alternativeName>
</protein>
<comment type="catalytic activity">
    <reaction evidence="5">
        <text>a 1,2-diacyl-sn-glycerol + H2O = a 2-acylglycerol + a fatty acid + H(+)</text>
        <dbReference type="Rhea" id="RHEA:33275"/>
        <dbReference type="ChEBI" id="CHEBI:15377"/>
        <dbReference type="ChEBI" id="CHEBI:15378"/>
        <dbReference type="ChEBI" id="CHEBI:17389"/>
        <dbReference type="ChEBI" id="CHEBI:17815"/>
        <dbReference type="ChEBI" id="CHEBI:28868"/>
        <dbReference type="EC" id="3.1.1.116"/>
    </reaction>
</comment>
<sequence>MSDNWKTLGNRYAENGLQVHLIDQRNHGKSFHSNDFDYEFMANDVVQYMNYHAIAQATVLGHSMGG</sequence>
<dbReference type="Pfam" id="PF00561">
    <property type="entry name" value="Abhydrolase_1"/>
    <property type="match status" value="1"/>
</dbReference>
<dbReference type="InterPro" id="IPR029058">
    <property type="entry name" value="AB_hydrolase_fold"/>
</dbReference>
<evidence type="ECO:0000313" key="13">
    <source>
        <dbReference type="Ensembl" id="ENSHCOP00000008401.1"/>
    </source>
</evidence>
<evidence type="ECO:0000256" key="1">
    <source>
        <dbReference type="ARBA" id="ARBA00008645"/>
    </source>
</evidence>
<comment type="catalytic activity">
    <reaction evidence="11">
        <text>1-octadecanoyl-2-(5Z,8Z,11Z,14Z-eicosatetraenoyl)-sn-glycerol + H2O = 2-(5Z,8Z,11Z,14Z-eicosatetraenoyl)-glycerol + octadecanoate + H(+)</text>
        <dbReference type="Rhea" id="RHEA:38507"/>
        <dbReference type="ChEBI" id="CHEBI:15377"/>
        <dbReference type="ChEBI" id="CHEBI:15378"/>
        <dbReference type="ChEBI" id="CHEBI:25629"/>
        <dbReference type="ChEBI" id="CHEBI:52392"/>
        <dbReference type="ChEBI" id="CHEBI:75728"/>
    </reaction>
</comment>
<evidence type="ECO:0000256" key="9">
    <source>
        <dbReference type="ARBA" id="ARBA00048504"/>
    </source>
</evidence>
<evidence type="ECO:0000256" key="10">
    <source>
        <dbReference type="ARBA" id="ARBA00048513"/>
    </source>
</evidence>
<dbReference type="InterPro" id="IPR000073">
    <property type="entry name" value="AB_hydrolase_1"/>
</dbReference>
<keyword evidence="14" id="KW-1185">Reference proteome</keyword>
<name>A0A3Q2Y5Y5_HIPCM</name>
<reference evidence="13" key="1">
    <citation type="submission" date="2025-08" db="UniProtKB">
        <authorList>
            <consortium name="Ensembl"/>
        </authorList>
    </citation>
    <scope>IDENTIFICATION</scope>
</reference>
<evidence type="ECO:0000256" key="8">
    <source>
        <dbReference type="ARBA" id="ARBA00048283"/>
    </source>
</evidence>
<dbReference type="GO" id="GO:0052689">
    <property type="term" value="F:carboxylic ester hydrolase activity"/>
    <property type="evidence" value="ECO:0007669"/>
    <property type="project" value="TreeGrafter"/>
</dbReference>
<evidence type="ECO:0000256" key="11">
    <source>
        <dbReference type="ARBA" id="ARBA00048919"/>
    </source>
</evidence>
<dbReference type="PANTHER" id="PTHR46118">
    <property type="entry name" value="PROTEIN ABHD11"/>
    <property type="match status" value="1"/>
</dbReference>
<proteinExistence type="inferred from homology"/>
<comment type="catalytic activity">
    <reaction evidence="6">
        <text>a 1,3-diacyl-sn-glycerol + H2O = a 1-acyl-sn-glycerol + a fatty acid + H(+)</text>
        <dbReference type="Rhea" id="RHEA:38503"/>
        <dbReference type="ChEBI" id="CHEBI:15377"/>
        <dbReference type="ChEBI" id="CHEBI:15378"/>
        <dbReference type="ChEBI" id="CHEBI:28868"/>
        <dbReference type="ChEBI" id="CHEBI:64683"/>
        <dbReference type="ChEBI" id="CHEBI:77272"/>
    </reaction>
</comment>
<evidence type="ECO:0000256" key="6">
    <source>
        <dbReference type="ARBA" id="ARBA00043742"/>
    </source>
</evidence>
<evidence type="ECO:0000256" key="5">
    <source>
        <dbReference type="ARBA" id="ARBA00043667"/>
    </source>
</evidence>
<organism evidence="13 14">
    <name type="scientific">Hippocampus comes</name>
    <name type="common">Tiger tail seahorse</name>
    <dbReference type="NCBI Taxonomy" id="109280"/>
    <lineage>
        <taxon>Eukaryota</taxon>
        <taxon>Metazoa</taxon>
        <taxon>Chordata</taxon>
        <taxon>Craniata</taxon>
        <taxon>Vertebrata</taxon>
        <taxon>Euteleostomi</taxon>
        <taxon>Actinopterygii</taxon>
        <taxon>Neopterygii</taxon>
        <taxon>Teleostei</taxon>
        <taxon>Neoteleostei</taxon>
        <taxon>Acanthomorphata</taxon>
        <taxon>Syngnathiaria</taxon>
        <taxon>Syngnathiformes</taxon>
        <taxon>Syngnathoidei</taxon>
        <taxon>Syngnathidae</taxon>
        <taxon>Hippocampus</taxon>
    </lineage>
</organism>
<evidence type="ECO:0000256" key="3">
    <source>
        <dbReference type="ARBA" id="ARBA00026104"/>
    </source>
</evidence>
<comment type="catalytic activity">
    <reaction evidence="9">
        <text>1,2-didecanoylglycerol + H2O = decanoylglycerol + decanoate + H(+)</text>
        <dbReference type="Rhea" id="RHEA:48596"/>
        <dbReference type="ChEBI" id="CHEBI:11152"/>
        <dbReference type="ChEBI" id="CHEBI:15377"/>
        <dbReference type="ChEBI" id="CHEBI:15378"/>
        <dbReference type="ChEBI" id="CHEBI:27689"/>
        <dbReference type="ChEBI" id="CHEBI:90605"/>
    </reaction>
</comment>
<comment type="catalytic activity">
    <reaction evidence="8">
        <text>1-octadecanoyl-2-(4Z,7Z,10Z,13Z,16Z,19Z-docosahexaenoyl)-sn-glycerol + H2O = 2-(4Z,7Z,10Z,13Z,16Z,19Z-docosahexaenoyl)-glycerol + octadecanoate + H(+)</text>
        <dbReference type="Rhea" id="RHEA:77107"/>
        <dbReference type="ChEBI" id="CHEBI:15377"/>
        <dbReference type="ChEBI" id="CHEBI:15378"/>
        <dbReference type="ChEBI" id="CHEBI:25629"/>
        <dbReference type="ChEBI" id="CHEBI:77129"/>
        <dbReference type="ChEBI" id="CHEBI:186738"/>
    </reaction>
</comment>
<evidence type="ECO:0000256" key="2">
    <source>
        <dbReference type="ARBA" id="ARBA00022801"/>
    </source>
</evidence>
<dbReference type="Gene3D" id="3.40.50.1820">
    <property type="entry name" value="alpha/beta hydrolase"/>
    <property type="match status" value="1"/>
</dbReference>
<dbReference type="PANTHER" id="PTHR46118:SF4">
    <property type="entry name" value="PROTEIN ABHD11"/>
    <property type="match status" value="1"/>
</dbReference>